<dbReference type="InterPro" id="IPR001254">
    <property type="entry name" value="Trypsin_dom"/>
</dbReference>
<dbReference type="PROSITE" id="PS00134">
    <property type="entry name" value="TRYPSIN_HIS"/>
    <property type="match status" value="1"/>
</dbReference>
<dbReference type="AlphaFoldDB" id="A0A1D2MTK1"/>
<evidence type="ECO:0000256" key="4">
    <source>
        <dbReference type="ARBA" id="ARBA00068096"/>
    </source>
</evidence>
<evidence type="ECO:0000313" key="8">
    <source>
        <dbReference type="Proteomes" id="UP000094527"/>
    </source>
</evidence>
<organism evidence="7 8">
    <name type="scientific">Orchesella cincta</name>
    <name type="common">Springtail</name>
    <name type="synonym">Podura cincta</name>
    <dbReference type="NCBI Taxonomy" id="48709"/>
    <lineage>
        <taxon>Eukaryota</taxon>
        <taxon>Metazoa</taxon>
        <taxon>Ecdysozoa</taxon>
        <taxon>Arthropoda</taxon>
        <taxon>Hexapoda</taxon>
        <taxon>Collembola</taxon>
        <taxon>Entomobryomorpha</taxon>
        <taxon>Entomobryoidea</taxon>
        <taxon>Orchesellidae</taxon>
        <taxon>Orchesellinae</taxon>
        <taxon>Orchesella</taxon>
    </lineage>
</organism>
<evidence type="ECO:0000259" key="6">
    <source>
        <dbReference type="PROSITE" id="PS50240"/>
    </source>
</evidence>
<dbReference type="InterPro" id="IPR009003">
    <property type="entry name" value="Peptidase_S1_PA"/>
</dbReference>
<dbReference type="PANTHER" id="PTHR24252:SF7">
    <property type="entry name" value="HYALIN"/>
    <property type="match status" value="1"/>
</dbReference>
<protein>
    <recommendedName>
        <fullName evidence="4">Phenoloxidase-activating factor 2</fullName>
    </recommendedName>
    <alternativeName>
        <fullName evidence="5">Prophenoloxidase-activating factor II</fullName>
    </alternativeName>
</protein>
<dbReference type="CDD" id="cd00190">
    <property type="entry name" value="Tryp_SPc"/>
    <property type="match status" value="1"/>
</dbReference>
<dbReference type="PROSITE" id="PS50240">
    <property type="entry name" value="TRYPSIN_DOM"/>
    <property type="match status" value="1"/>
</dbReference>
<dbReference type="FunFam" id="2.40.10.10:FF:000038">
    <property type="entry name" value="Serine protease"/>
    <property type="match status" value="1"/>
</dbReference>
<dbReference type="Proteomes" id="UP000094527">
    <property type="component" value="Unassembled WGS sequence"/>
</dbReference>
<dbReference type="EMBL" id="LJIJ01000560">
    <property type="protein sequence ID" value="ODM96231.1"/>
    <property type="molecule type" value="Genomic_DNA"/>
</dbReference>
<dbReference type="OMA" id="HISHASI"/>
<dbReference type="Gene3D" id="2.40.10.10">
    <property type="entry name" value="Trypsin-like serine proteases"/>
    <property type="match status" value="1"/>
</dbReference>
<dbReference type="PRINTS" id="PR00722">
    <property type="entry name" value="CHYMOTRYPSIN"/>
</dbReference>
<comment type="caution">
    <text evidence="7">The sequence shown here is derived from an EMBL/GenBank/DDBJ whole genome shotgun (WGS) entry which is preliminary data.</text>
</comment>
<evidence type="ECO:0000256" key="2">
    <source>
        <dbReference type="ARBA" id="ARBA00022525"/>
    </source>
</evidence>
<keyword evidence="8" id="KW-1185">Reference proteome</keyword>
<dbReference type="InterPro" id="IPR001314">
    <property type="entry name" value="Peptidase_S1A"/>
</dbReference>
<proteinExistence type="predicted"/>
<dbReference type="STRING" id="48709.A0A1D2MTK1"/>
<feature type="domain" description="Peptidase S1" evidence="6">
    <location>
        <begin position="266"/>
        <end position="504"/>
    </location>
</feature>
<dbReference type="Pfam" id="PF00089">
    <property type="entry name" value="Trypsin"/>
    <property type="match status" value="1"/>
</dbReference>
<accession>A0A1D2MTK1</accession>
<evidence type="ECO:0000256" key="1">
    <source>
        <dbReference type="ARBA" id="ARBA00004613"/>
    </source>
</evidence>
<evidence type="ECO:0000256" key="5">
    <source>
        <dbReference type="ARBA" id="ARBA00076468"/>
    </source>
</evidence>
<reference evidence="7 8" key="1">
    <citation type="journal article" date="2016" name="Genome Biol. Evol.">
        <title>Gene Family Evolution Reflects Adaptation to Soil Environmental Stressors in the Genome of the Collembolan Orchesella cincta.</title>
        <authorList>
            <person name="Faddeeva-Vakhrusheva A."/>
            <person name="Derks M.F."/>
            <person name="Anvar S.Y."/>
            <person name="Agamennone V."/>
            <person name="Suring W."/>
            <person name="Smit S."/>
            <person name="van Straalen N.M."/>
            <person name="Roelofs D."/>
        </authorList>
    </citation>
    <scope>NUCLEOTIDE SEQUENCE [LARGE SCALE GENOMIC DNA]</scope>
    <source>
        <tissue evidence="7">Mixed pool</tissue>
    </source>
</reference>
<gene>
    <name evidence="7" type="ORF">Ocin01_10447</name>
</gene>
<dbReference type="InterPro" id="IPR043504">
    <property type="entry name" value="Peptidase_S1_PA_chymotrypsin"/>
</dbReference>
<evidence type="ECO:0000313" key="7">
    <source>
        <dbReference type="EMBL" id="ODM96231.1"/>
    </source>
</evidence>
<dbReference type="PANTHER" id="PTHR24252">
    <property type="entry name" value="ACROSIN-RELATED"/>
    <property type="match status" value="1"/>
</dbReference>
<dbReference type="SMART" id="SM00020">
    <property type="entry name" value="Tryp_SPc"/>
    <property type="match status" value="1"/>
</dbReference>
<evidence type="ECO:0000256" key="3">
    <source>
        <dbReference type="ARBA" id="ARBA00023157"/>
    </source>
</evidence>
<dbReference type="InterPro" id="IPR018114">
    <property type="entry name" value="TRYPSIN_HIS"/>
</dbReference>
<keyword evidence="3" id="KW-1015">Disulfide bond</keyword>
<dbReference type="GO" id="GO:0004252">
    <property type="term" value="F:serine-type endopeptidase activity"/>
    <property type="evidence" value="ECO:0007669"/>
    <property type="project" value="InterPro"/>
</dbReference>
<dbReference type="GO" id="GO:0006508">
    <property type="term" value="P:proteolysis"/>
    <property type="evidence" value="ECO:0007669"/>
    <property type="project" value="InterPro"/>
</dbReference>
<comment type="subcellular location">
    <subcellularLocation>
        <location evidence="1">Secreted</location>
    </subcellularLocation>
</comment>
<dbReference type="SUPFAM" id="SSF50494">
    <property type="entry name" value="Trypsin-like serine proteases"/>
    <property type="match status" value="1"/>
</dbReference>
<dbReference type="OrthoDB" id="547031at2759"/>
<sequence>MLLAKVFAQVFAKSRFTTSLSYKVAIIMDRYEKYKLVRLISFLVLIPCHCLIDVDGGDVNISDSTQGKGIHRGSKQLLLPVVLWPFQLGILPSDNLQFLPLQNGIQIDQRHHFYLTPTKNGFISHEEKSTSHAILQTCRTRHGELGKCQPFLECFPMLVIKHGNESVAQDLMDIPLVEQMMENTRSTVCSQSKITSHPDVVVCCPDVPTSGSGGDKDVRMPAITQRPPNRRKIGLFRQLNTLTCGQSKLQRPYNQISMSSRHQPKITGGVEARGPLEFPWMAAVFGKNKKLLCGASLISENFLLSASHCFSTFKAGDVQYLLVHIGDFNLRTTSDGPHEVRQITKIILHKGFKIENYHNDIALLKLSRPVNFTDRIHPVCLPEPTMDNFEKQKLVVTGWGRKYRYGFTTDTLHKVEMPVWNLEECKRVYSTFAPGRLLDSNICAGDGKRNKDACLGDSGGPAVFYDGEKYVQQGIVSWGKGCGSFPGVYTRVDKFLMWISKNLNLFA</sequence>
<dbReference type="GO" id="GO:0005576">
    <property type="term" value="C:extracellular region"/>
    <property type="evidence" value="ECO:0007669"/>
    <property type="project" value="UniProtKB-SubCell"/>
</dbReference>
<keyword evidence="2" id="KW-0964">Secreted</keyword>
<name>A0A1D2MTK1_ORCCI</name>